<proteinExistence type="predicted"/>
<dbReference type="SUPFAM" id="SSF51621">
    <property type="entry name" value="Phosphoenolpyruvate/pyruvate domain"/>
    <property type="match status" value="1"/>
</dbReference>
<evidence type="ECO:0000256" key="5">
    <source>
        <dbReference type="PIRSR" id="PIRSR015582-2"/>
    </source>
</evidence>
<dbReference type="PANTHER" id="PTHR32308:SF10">
    <property type="entry name" value="CITRATE LYASE SUBUNIT BETA"/>
    <property type="match status" value="1"/>
</dbReference>
<evidence type="ECO:0000259" key="6">
    <source>
        <dbReference type="Pfam" id="PF03328"/>
    </source>
</evidence>
<keyword evidence="3 5" id="KW-0460">Magnesium</keyword>
<evidence type="ECO:0000313" key="7">
    <source>
        <dbReference type="EMBL" id="MBA4865178.1"/>
    </source>
</evidence>
<dbReference type="InterPro" id="IPR015813">
    <property type="entry name" value="Pyrv/PenolPyrv_kinase-like_dom"/>
</dbReference>
<accession>A0A7W2D5K1</accession>
<sequence length="272" mass="28246">MTYRDPEHAVQTARSLLFVPGDHPARFDKAADSGADLVVIDLEDAVAGDGKDGARAAAVAWLSRGGRACVRINDPSSPLFSTDLDALADVPGLVAVMLPKADSPKSLTAAAQRAGAPVIALIESAAGMVGIHDIASTPGVARLAFGHLDYALDLGADAGWSAMLHARSSLVLASRAAGLPGPVDGVTTALDDAEALDRDLRRAREIGFTAKLLVHPKQVPVTHAAFRPDEEAVLWARRVAESVTGGEAVRVDGHMVDAPVLARAQAILRNAD</sequence>
<dbReference type="Proteomes" id="UP000586976">
    <property type="component" value="Unassembled WGS sequence"/>
</dbReference>
<dbReference type="InterPro" id="IPR011206">
    <property type="entry name" value="Citrate_lyase_beta/mcl1/mcl2"/>
</dbReference>
<gene>
    <name evidence="7" type="ORF">H1V43_28275</name>
</gene>
<dbReference type="InterPro" id="IPR040442">
    <property type="entry name" value="Pyrv_kinase-like_dom_sf"/>
</dbReference>
<feature type="domain" description="HpcH/HpaI aldolase/citrate lyase" evidence="6">
    <location>
        <begin position="14"/>
        <end position="216"/>
    </location>
</feature>
<dbReference type="Gene3D" id="3.20.20.60">
    <property type="entry name" value="Phosphoenolpyruvate-binding domains"/>
    <property type="match status" value="1"/>
</dbReference>
<dbReference type="InterPro" id="IPR005000">
    <property type="entry name" value="Aldolase/citrate-lyase_domain"/>
</dbReference>
<feature type="binding site" evidence="4">
    <location>
        <position position="123"/>
    </location>
    <ligand>
        <name>substrate</name>
    </ligand>
</feature>
<reference evidence="7 8" key="1">
    <citation type="submission" date="2020-07" db="EMBL/GenBank/DDBJ databases">
        <title>Streptomyces isolated from Indian soil.</title>
        <authorList>
            <person name="Mandal S."/>
            <person name="Maiti P.K."/>
        </authorList>
    </citation>
    <scope>NUCLEOTIDE SEQUENCE [LARGE SCALE GENOMIC DNA]</scope>
    <source>
        <strain evidence="7 8">PSKA54</strain>
    </source>
</reference>
<keyword evidence="7" id="KW-0456">Lyase</keyword>
<dbReference type="GO" id="GO:0006107">
    <property type="term" value="P:oxaloacetate metabolic process"/>
    <property type="evidence" value="ECO:0007669"/>
    <property type="project" value="TreeGrafter"/>
</dbReference>
<evidence type="ECO:0000256" key="3">
    <source>
        <dbReference type="ARBA" id="ARBA00022842"/>
    </source>
</evidence>
<evidence type="ECO:0000256" key="1">
    <source>
        <dbReference type="ARBA" id="ARBA00001946"/>
    </source>
</evidence>
<keyword evidence="8" id="KW-1185">Reference proteome</keyword>
<dbReference type="PANTHER" id="PTHR32308">
    <property type="entry name" value="LYASE BETA SUBUNIT, PUTATIVE (AFU_ORTHOLOGUE AFUA_4G13030)-RELATED"/>
    <property type="match status" value="1"/>
</dbReference>
<dbReference type="GO" id="GO:0000287">
    <property type="term" value="F:magnesium ion binding"/>
    <property type="evidence" value="ECO:0007669"/>
    <property type="project" value="TreeGrafter"/>
</dbReference>
<name>A0A7W2D5K1_9ACTN</name>
<dbReference type="Pfam" id="PF03328">
    <property type="entry name" value="HpcH_HpaI"/>
    <property type="match status" value="1"/>
</dbReference>
<organism evidence="7 8">
    <name type="scientific">Streptomyces himalayensis subsp. aureolus</name>
    <dbReference type="NCBI Taxonomy" id="2758039"/>
    <lineage>
        <taxon>Bacteria</taxon>
        <taxon>Bacillati</taxon>
        <taxon>Actinomycetota</taxon>
        <taxon>Actinomycetes</taxon>
        <taxon>Kitasatosporales</taxon>
        <taxon>Streptomycetaceae</taxon>
        <taxon>Streptomyces</taxon>
        <taxon>Streptomyces himalayensis</taxon>
    </lineage>
</organism>
<dbReference type="RefSeq" id="WP_181866718.1">
    <property type="nucleotide sequence ID" value="NZ_JACEQY010000037.1"/>
</dbReference>
<evidence type="ECO:0000256" key="2">
    <source>
        <dbReference type="ARBA" id="ARBA00022723"/>
    </source>
</evidence>
<dbReference type="GO" id="GO:0016829">
    <property type="term" value="F:lyase activity"/>
    <property type="evidence" value="ECO:0007669"/>
    <property type="project" value="UniProtKB-KW"/>
</dbReference>
<comment type="caution">
    <text evidence="7">The sequence shown here is derived from an EMBL/GenBank/DDBJ whole genome shotgun (WGS) entry which is preliminary data.</text>
</comment>
<dbReference type="EMBL" id="JACEQY010000037">
    <property type="protein sequence ID" value="MBA4865178.1"/>
    <property type="molecule type" value="Genomic_DNA"/>
</dbReference>
<dbReference type="PIRSF" id="PIRSF015582">
    <property type="entry name" value="Cit_lyase_B"/>
    <property type="match status" value="1"/>
</dbReference>
<dbReference type="AlphaFoldDB" id="A0A7W2D5K1"/>
<evidence type="ECO:0000313" key="8">
    <source>
        <dbReference type="Proteomes" id="UP000586976"/>
    </source>
</evidence>
<keyword evidence="2 5" id="KW-0479">Metal-binding</keyword>
<evidence type="ECO:0000256" key="4">
    <source>
        <dbReference type="PIRSR" id="PIRSR015582-1"/>
    </source>
</evidence>
<feature type="binding site" evidence="5">
    <location>
        <position position="123"/>
    </location>
    <ligand>
        <name>Mg(2+)</name>
        <dbReference type="ChEBI" id="CHEBI:18420"/>
    </ligand>
</feature>
<feature type="binding site" evidence="5">
    <location>
        <position position="149"/>
    </location>
    <ligand>
        <name>Mg(2+)</name>
        <dbReference type="ChEBI" id="CHEBI:18420"/>
    </ligand>
</feature>
<feature type="binding site" evidence="4">
    <location>
        <position position="71"/>
    </location>
    <ligand>
        <name>substrate</name>
    </ligand>
</feature>
<comment type="cofactor">
    <cofactor evidence="1">
        <name>Mg(2+)</name>
        <dbReference type="ChEBI" id="CHEBI:18420"/>
    </cofactor>
</comment>
<protein>
    <submittedName>
        <fullName evidence="7">CoA ester lyase</fullName>
    </submittedName>
</protein>